<evidence type="ECO:0000313" key="1">
    <source>
        <dbReference type="EMBL" id="PJZ03907.1"/>
    </source>
</evidence>
<reference evidence="1 2" key="1">
    <citation type="submission" date="2017-11" db="EMBL/GenBank/DDBJ databases">
        <title>The genome sequence of Pantoea rodasii DSM 26611.</title>
        <authorList>
            <person name="Gao J."/>
            <person name="Mao X."/>
            <person name="Sun J."/>
        </authorList>
    </citation>
    <scope>NUCLEOTIDE SEQUENCE [LARGE SCALE GENOMIC DNA]</scope>
    <source>
        <strain evidence="1 2">DSM 26611</strain>
    </source>
</reference>
<keyword evidence="2" id="KW-1185">Reference proteome</keyword>
<comment type="caution">
    <text evidence="1">The sequence shown here is derived from an EMBL/GenBank/DDBJ whole genome shotgun (WGS) entry which is preliminary data.</text>
</comment>
<dbReference type="STRING" id="1076549.HA45_13725"/>
<gene>
    <name evidence="1" type="ORF">PRCB_18595</name>
</gene>
<dbReference type="EMBL" id="PIQI01000026">
    <property type="protein sequence ID" value="PJZ03907.1"/>
    <property type="molecule type" value="Genomic_DNA"/>
</dbReference>
<name>A0A2M9W8Q8_9GAMM</name>
<organism evidence="1 2">
    <name type="scientific">Pantoea rodasii</name>
    <dbReference type="NCBI Taxonomy" id="1076549"/>
    <lineage>
        <taxon>Bacteria</taxon>
        <taxon>Pseudomonadati</taxon>
        <taxon>Pseudomonadota</taxon>
        <taxon>Gammaproteobacteria</taxon>
        <taxon>Enterobacterales</taxon>
        <taxon>Erwiniaceae</taxon>
        <taxon>Pantoea</taxon>
    </lineage>
</organism>
<dbReference type="SUPFAM" id="SSF55331">
    <property type="entry name" value="Tautomerase/MIF"/>
    <property type="match status" value="1"/>
</dbReference>
<sequence length="132" mass="15465">MPFTRITVRHGWSETDLKVLSDTLHEVLVAEFNVPLHDRFQVIEVLPEQRLIYDAHYLSEGRSERYVLLHIVAGKTRSEAQKRQTYQRLSDLFLERLQLRPADLMIIIQHTNAEDWSFSGGNMFELGMIPQD</sequence>
<dbReference type="Pfam" id="PF14552">
    <property type="entry name" value="Tautomerase_2"/>
    <property type="match status" value="1"/>
</dbReference>
<dbReference type="Proteomes" id="UP000232062">
    <property type="component" value="Unassembled WGS sequence"/>
</dbReference>
<dbReference type="InterPro" id="IPR014347">
    <property type="entry name" value="Tautomerase/MIF_sf"/>
</dbReference>
<dbReference type="RefSeq" id="WP_100703091.1">
    <property type="nucleotide sequence ID" value="NZ_MLFP01000009.1"/>
</dbReference>
<evidence type="ECO:0000313" key="2">
    <source>
        <dbReference type="Proteomes" id="UP000232062"/>
    </source>
</evidence>
<dbReference type="InterPro" id="IPR037479">
    <property type="entry name" value="Tauto_MSAD"/>
</dbReference>
<protein>
    <submittedName>
        <fullName evidence="1">Tautomerase family protein</fullName>
    </submittedName>
</protein>
<proteinExistence type="predicted"/>
<dbReference type="OrthoDB" id="9804765at2"/>
<dbReference type="PANTHER" id="PTHR38460:SF1">
    <property type="entry name" value="TAUTOMERASE YOLI-RELATED"/>
    <property type="match status" value="1"/>
</dbReference>
<dbReference type="AlphaFoldDB" id="A0A2M9W8Q8"/>
<dbReference type="PANTHER" id="PTHR38460">
    <property type="entry name" value="TAUTOMERASE YOLI-RELATED"/>
    <property type="match status" value="1"/>
</dbReference>
<dbReference type="Gene3D" id="3.30.429.10">
    <property type="entry name" value="Macrophage Migration Inhibitory Factor"/>
    <property type="match status" value="1"/>
</dbReference>
<accession>A0A2M9W8Q8</accession>